<evidence type="ECO:0000313" key="1">
    <source>
        <dbReference type="EMBL" id="BAT90463.1"/>
    </source>
</evidence>
<sequence>GGRSTYHLHLSSFIFHLQHYYQHPSSRHLFLPFLISHHQYTHGTRGRVSFSIHSLHSSKAKFIDMDSSSYETQLLSISFLFCTLRIPYTLQQTNINLFHPQN</sequence>
<reference evidence="1 2" key="1">
    <citation type="journal article" date="2015" name="Sci. Rep.">
        <title>The power of single molecule real-time sequencing technology in the de novo assembly of a eukaryotic genome.</title>
        <authorList>
            <person name="Sakai H."/>
            <person name="Naito K."/>
            <person name="Ogiso-Tanaka E."/>
            <person name="Takahashi Y."/>
            <person name="Iseki K."/>
            <person name="Muto C."/>
            <person name="Satou K."/>
            <person name="Teruya K."/>
            <person name="Shiroma A."/>
            <person name="Shimoji M."/>
            <person name="Hirano T."/>
            <person name="Itoh T."/>
            <person name="Kaga A."/>
            <person name="Tomooka N."/>
        </authorList>
    </citation>
    <scope>NUCLEOTIDE SEQUENCE [LARGE SCALE GENOMIC DNA]</scope>
    <source>
        <strain evidence="2">cv. Shumari</strain>
    </source>
</reference>
<keyword evidence="2" id="KW-1185">Reference proteome</keyword>
<dbReference type="EMBL" id="AP015039">
    <property type="protein sequence ID" value="BAT90463.1"/>
    <property type="molecule type" value="Genomic_DNA"/>
</dbReference>
<gene>
    <name evidence="1" type="primary">Vigan.06G171300</name>
    <name evidence="1" type="ORF">VIGAN_06171300</name>
</gene>
<feature type="non-terminal residue" evidence="1">
    <location>
        <position position="1"/>
    </location>
</feature>
<dbReference type="Proteomes" id="UP000291084">
    <property type="component" value="Chromosome 6"/>
</dbReference>
<accession>A0A0S3SC73</accession>
<organism evidence="1 2">
    <name type="scientific">Vigna angularis var. angularis</name>
    <dbReference type="NCBI Taxonomy" id="157739"/>
    <lineage>
        <taxon>Eukaryota</taxon>
        <taxon>Viridiplantae</taxon>
        <taxon>Streptophyta</taxon>
        <taxon>Embryophyta</taxon>
        <taxon>Tracheophyta</taxon>
        <taxon>Spermatophyta</taxon>
        <taxon>Magnoliopsida</taxon>
        <taxon>eudicotyledons</taxon>
        <taxon>Gunneridae</taxon>
        <taxon>Pentapetalae</taxon>
        <taxon>rosids</taxon>
        <taxon>fabids</taxon>
        <taxon>Fabales</taxon>
        <taxon>Fabaceae</taxon>
        <taxon>Papilionoideae</taxon>
        <taxon>50 kb inversion clade</taxon>
        <taxon>NPAAA clade</taxon>
        <taxon>indigoferoid/millettioid clade</taxon>
        <taxon>Phaseoleae</taxon>
        <taxon>Vigna</taxon>
    </lineage>
</organism>
<evidence type="ECO:0000313" key="2">
    <source>
        <dbReference type="Proteomes" id="UP000291084"/>
    </source>
</evidence>
<protein>
    <submittedName>
        <fullName evidence="1">Uncharacterized protein</fullName>
    </submittedName>
</protein>
<proteinExistence type="predicted"/>
<name>A0A0S3SC73_PHAAN</name>
<dbReference type="AlphaFoldDB" id="A0A0S3SC73"/>